<evidence type="ECO:0000313" key="1">
    <source>
        <dbReference type="EMBL" id="BCS97949.1"/>
    </source>
</evidence>
<name>A0ABM7PKS0_9BACT</name>
<accession>A0ABM7PKS0</accession>
<gene>
    <name evidence="1" type="ORF">DSLASN_35810</name>
</gene>
<keyword evidence="2" id="KW-1185">Reference proteome</keyword>
<dbReference type="EMBL" id="AP024488">
    <property type="protein sequence ID" value="BCS97949.1"/>
    <property type="molecule type" value="Genomic_DNA"/>
</dbReference>
<sequence length="82" mass="8649">MPIEATIAIYNICARNGELRICSEFGCYWPGGGAGMSGISEKEGWNVRISGTGLLQLRGKCTPVVSGVGVAQKNKDGFEKVA</sequence>
<proteinExistence type="predicted"/>
<protein>
    <submittedName>
        <fullName evidence="1">Uncharacterized protein</fullName>
    </submittedName>
</protein>
<dbReference type="Proteomes" id="UP001320148">
    <property type="component" value="Chromosome"/>
</dbReference>
<reference evidence="1 2" key="1">
    <citation type="submission" date="2021-02" db="EMBL/GenBank/DDBJ databases">
        <title>Complete genome of Desulfoluna sp. strain ASN36.</title>
        <authorList>
            <person name="Takahashi A."/>
            <person name="Kojima H."/>
            <person name="Fukui M."/>
        </authorList>
    </citation>
    <scope>NUCLEOTIDE SEQUENCE [LARGE SCALE GENOMIC DNA]</scope>
    <source>
        <strain evidence="1 2">ASN36</strain>
    </source>
</reference>
<evidence type="ECO:0000313" key="2">
    <source>
        <dbReference type="Proteomes" id="UP001320148"/>
    </source>
</evidence>
<organism evidence="1 2">
    <name type="scientific">Desulfoluna limicola</name>
    <dbReference type="NCBI Taxonomy" id="2810562"/>
    <lineage>
        <taxon>Bacteria</taxon>
        <taxon>Pseudomonadati</taxon>
        <taxon>Thermodesulfobacteriota</taxon>
        <taxon>Desulfobacteria</taxon>
        <taxon>Desulfobacterales</taxon>
        <taxon>Desulfolunaceae</taxon>
        <taxon>Desulfoluna</taxon>
    </lineage>
</organism>